<dbReference type="EC" id="3.-.-.-" evidence="3"/>
<dbReference type="PIRSF" id="PIRSF005962">
    <property type="entry name" value="Pept_M20D_amidohydro"/>
    <property type="match status" value="1"/>
</dbReference>
<sequence length="365" mass="39747">MSTNVLTWFEHFHAHPEVSWKEVETTSTIADILATWGVRHETFDDVTGVIAEIGSGEEVIAVRADIDALWQQVDGTFKANHSCGHDANISMVLGALDVLRSEALTKRIRFIFQPAEEQGNGSLAMIEKGALADVTQLFGIHLRPAEELALGQFAATIQHGAAIFLRGRVIGADAHGARPHQGQNALDVIFTIQQQLKSIYLSPFEPHSIKLTGVQAGSDNLNIIPGNATFSIDVRAQANDELLALRDRVEVMLAQIASLHGVTIDWAWEDFTPGAVVGPKSSRQASEAILERYGPSALVERIVTSGSDDFHFYTVKQPDLDATVIGIGANLTPGLHHPEMTFDRSVLQEGALLLAETIRRAVERD</sequence>
<evidence type="ECO:0000256" key="1">
    <source>
        <dbReference type="PIRSR" id="PIRSR005962-1"/>
    </source>
</evidence>
<feature type="binding site" evidence="1">
    <location>
        <position position="85"/>
    </location>
    <ligand>
        <name>Mn(2+)</name>
        <dbReference type="ChEBI" id="CHEBI:29035"/>
        <label>2</label>
    </ligand>
</feature>
<feature type="binding site" evidence="1">
    <location>
        <position position="117"/>
    </location>
    <ligand>
        <name>Mn(2+)</name>
        <dbReference type="ChEBI" id="CHEBI:29035"/>
        <label>2</label>
    </ligand>
</feature>
<dbReference type="EMBL" id="UGGP01000001">
    <property type="protein sequence ID" value="STO08297.1"/>
    <property type="molecule type" value="Genomic_DNA"/>
</dbReference>
<dbReference type="InterPro" id="IPR036264">
    <property type="entry name" value="Bact_exopeptidase_dim_dom"/>
</dbReference>
<dbReference type="GO" id="GO:0016787">
    <property type="term" value="F:hydrolase activity"/>
    <property type="evidence" value="ECO:0007669"/>
    <property type="project" value="UniProtKB-KW"/>
</dbReference>
<evidence type="ECO:0000259" key="2">
    <source>
        <dbReference type="Pfam" id="PF07687"/>
    </source>
</evidence>
<dbReference type="PANTHER" id="PTHR11014">
    <property type="entry name" value="PEPTIDASE M20 FAMILY MEMBER"/>
    <property type="match status" value="1"/>
</dbReference>
<dbReference type="Gene3D" id="3.40.630.10">
    <property type="entry name" value="Zn peptidases"/>
    <property type="match status" value="1"/>
</dbReference>
<feature type="binding site" evidence="1">
    <location>
        <position position="336"/>
    </location>
    <ligand>
        <name>Mn(2+)</name>
        <dbReference type="ChEBI" id="CHEBI:29035"/>
        <label>2</label>
    </ligand>
</feature>
<keyword evidence="3" id="KW-0378">Hydrolase</keyword>
<dbReference type="AlphaFoldDB" id="A0A377FU08"/>
<gene>
    <name evidence="3" type="primary">yxeP_1</name>
    <name evidence="3" type="ORF">NCTC13163_01667</name>
</gene>
<reference evidence="3 4" key="1">
    <citation type="submission" date="2018-06" db="EMBL/GenBank/DDBJ databases">
        <authorList>
            <consortium name="Pathogen Informatics"/>
            <person name="Doyle S."/>
        </authorList>
    </citation>
    <scope>NUCLEOTIDE SEQUENCE [LARGE SCALE GENOMIC DNA]</scope>
    <source>
        <strain evidence="3 4">NCTC13163</strain>
    </source>
</reference>
<accession>A0A377FU08</accession>
<name>A0A377FU08_9BACL</name>
<dbReference type="STRING" id="1397694.GCA_000702585_02163"/>
<dbReference type="InterPro" id="IPR002933">
    <property type="entry name" value="Peptidase_M20"/>
</dbReference>
<dbReference type="Proteomes" id="UP000254060">
    <property type="component" value="Unassembled WGS sequence"/>
</dbReference>
<evidence type="ECO:0000313" key="4">
    <source>
        <dbReference type="Proteomes" id="UP000254060"/>
    </source>
</evidence>
<proteinExistence type="predicted"/>
<dbReference type="SUPFAM" id="SSF53187">
    <property type="entry name" value="Zn-dependent exopeptidases"/>
    <property type="match status" value="1"/>
</dbReference>
<dbReference type="PANTHER" id="PTHR11014:SF122">
    <property type="entry name" value="AMIDOHYDROLASE AMHX"/>
    <property type="match status" value="1"/>
</dbReference>
<protein>
    <submittedName>
        <fullName evidence="3">Uncharacterized hydrolase YxeP</fullName>
        <ecNumber evidence="3">3.-.-.-</ecNumber>
    </submittedName>
</protein>
<dbReference type="Pfam" id="PF01546">
    <property type="entry name" value="Peptidase_M20"/>
    <property type="match status" value="1"/>
</dbReference>
<feature type="binding site" evidence="1">
    <location>
        <position position="83"/>
    </location>
    <ligand>
        <name>Mn(2+)</name>
        <dbReference type="ChEBI" id="CHEBI:29035"/>
        <label>2</label>
    </ligand>
</feature>
<keyword evidence="1" id="KW-0464">Manganese</keyword>
<dbReference type="InterPro" id="IPR017439">
    <property type="entry name" value="Amidohydrolase"/>
</dbReference>
<dbReference type="InterPro" id="IPR011650">
    <property type="entry name" value="Peptidase_M20_dimer"/>
</dbReference>
<dbReference type="Pfam" id="PF07687">
    <property type="entry name" value="M20_dimer"/>
    <property type="match status" value="1"/>
</dbReference>
<feature type="domain" description="Peptidase M20 dimerisation" evidence="2">
    <location>
        <begin position="168"/>
        <end position="256"/>
    </location>
</feature>
<dbReference type="GO" id="GO:0046872">
    <property type="term" value="F:metal ion binding"/>
    <property type="evidence" value="ECO:0007669"/>
    <property type="project" value="UniProtKB-KW"/>
</dbReference>
<keyword evidence="1" id="KW-0479">Metal-binding</keyword>
<evidence type="ECO:0000313" key="3">
    <source>
        <dbReference type="EMBL" id="STO08297.1"/>
    </source>
</evidence>
<dbReference type="Gene3D" id="3.30.70.360">
    <property type="match status" value="1"/>
</dbReference>
<comment type="cofactor">
    <cofactor evidence="1">
        <name>Mn(2+)</name>
        <dbReference type="ChEBI" id="CHEBI:29035"/>
    </cofactor>
    <text evidence="1">The Mn(2+) ion enhances activity.</text>
</comment>
<dbReference type="SUPFAM" id="SSF55031">
    <property type="entry name" value="Bacterial exopeptidase dimerisation domain"/>
    <property type="match status" value="1"/>
</dbReference>
<dbReference type="OrthoDB" id="2416606at2"/>
<organism evidence="3 4">
    <name type="scientific">Exiguobacterium aurantiacum</name>
    <dbReference type="NCBI Taxonomy" id="33987"/>
    <lineage>
        <taxon>Bacteria</taxon>
        <taxon>Bacillati</taxon>
        <taxon>Bacillota</taxon>
        <taxon>Bacilli</taxon>
        <taxon>Bacillales</taxon>
        <taxon>Bacillales Family XII. Incertae Sedis</taxon>
        <taxon>Exiguobacterium</taxon>
    </lineage>
</organism>
<feature type="binding site" evidence="1">
    <location>
        <position position="141"/>
    </location>
    <ligand>
        <name>Mn(2+)</name>
        <dbReference type="ChEBI" id="CHEBI:29035"/>
        <label>2</label>
    </ligand>
</feature>
<dbReference type="RefSeq" id="WP_029335226.1">
    <property type="nucleotide sequence ID" value="NZ_UGGP01000001.1"/>
</dbReference>
<dbReference type="NCBIfam" id="TIGR01891">
    <property type="entry name" value="amidohydrolases"/>
    <property type="match status" value="1"/>
</dbReference>